<sequence>MKTLVVIAAIASSIAFAPAWAINKCTGADGKVTYQEAACSTDARGALQNPSPAPPADHRVMNPADVARALDAQMKGDILEEIGKNAQVRAKEMQGYKPAPLESPPPSVVSVGMLPSQVKAAWGIPSAINETMTASGKSEQWIYSRGSQSAQYVHFFNGAVISVSTYR</sequence>
<feature type="signal peptide" evidence="1">
    <location>
        <begin position="1"/>
        <end position="21"/>
    </location>
</feature>
<evidence type="ECO:0000259" key="2">
    <source>
        <dbReference type="Pfam" id="PF13511"/>
    </source>
</evidence>
<evidence type="ECO:0000313" key="4">
    <source>
        <dbReference type="Proteomes" id="UP000199766"/>
    </source>
</evidence>
<gene>
    <name evidence="3" type="ORF">SAMN02982919_01380</name>
</gene>
<dbReference type="InterPro" id="IPR025392">
    <property type="entry name" value="DUF4124"/>
</dbReference>
<dbReference type="STRING" id="180197.SAMN02982919_01380"/>
<dbReference type="EMBL" id="FOGD01000002">
    <property type="protein sequence ID" value="SEQ85434.1"/>
    <property type="molecule type" value="Genomic_DNA"/>
</dbReference>
<dbReference type="RefSeq" id="WP_091454751.1">
    <property type="nucleotide sequence ID" value="NZ_FOGD01000002.1"/>
</dbReference>
<dbReference type="AlphaFoldDB" id="A0A1H9JET2"/>
<evidence type="ECO:0000313" key="3">
    <source>
        <dbReference type="EMBL" id="SEQ85434.1"/>
    </source>
</evidence>
<dbReference type="OrthoDB" id="8904499at2"/>
<organism evidence="3 4">
    <name type="scientific">Giesbergeria anulus</name>
    <dbReference type="NCBI Taxonomy" id="180197"/>
    <lineage>
        <taxon>Bacteria</taxon>
        <taxon>Pseudomonadati</taxon>
        <taxon>Pseudomonadota</taxon>
        <taxon>Betaproteobacteria</taxon>
        <taxon>Burkholderiales</taxon>
        <taxon>Comamonadaceae</taxon>
        <taxon>Giesbergeria</taxon>
    </lineage>
</organism>
<feature type="chain" id="PRO_5011697950" description="DUF4124 domain-containing protein" evidence="1">
    <location>
        <begin position="22"/>
        <end position="167"/>
    </location>
</feature>
<proteinExistence type="predicted"/>
<feature type="domain" description="DUF4124" evidence="2">
    <location>
        <begin position="21"/>
        <end position="57"/>
    </location>
</feature>
<protein>
    <recommendedName>
        <fullName evidence="2">DUF4124 domain-containing protein</fullName>
    </recommendedName>
</protein>
<keyword evidence="4" id="KW-1185">Reference proteome</keyword>
<accession>A0A1H9JET2</accession>
<reference evidence="3 4" key="1">
    <citation type="submission" date="2016-10" db="EMBL/GenBank/DDBJ databases">
        <authorList>
            <person name="de Groot N.N."/>
        </authorList>
    </citation>
    <scope>NUCLEOTIDE SEQUENCE [LARGE SCALE GENOMIC DNA]</scope>
    <source>
        <strain evidence="3 4">ATCC 35958</strain>
    </source>
</reference>
<keyword evidence="1" id="KW-0732">Signal</keyword>
<dbReference type="Proteomes" id="UP000199766">
    <property type="component" value="Unassembled WGS sequence"/>
</dbReference>
<name>A0A1H9JET2_9BURK</name>
<dbReference type="Pfam" id="PF13511">
    <property type="entry name" value="DUF4124"/>
    <property type="match status" value="1"/>
</dbReference>
<evidence type="ECO:0000256" key="1">
    <source>
        <dbReference type="SAM" id="SignalP"/>
    </source>
</evidence>